<reference evidence="7 8" key="1">
    <citation type="journal article" date="2008" name="Nature">
        <title>The Phaeodactylum genome reveals the evolutionary history of diatom genomes.</title>
        <authorList>
            <person name="Bowler C."/>
            <person name="Allen A.E."/>
            <person name="Badger J.H."/>
            <person name="Grimwood J."/>
            <person name="Jabbari K."/>
            <person name="Kuo A."/>
            <person name="Maheswari U."/>
            <person name="Martens C."/>
            <person name="Maumus F."/>
            <person name="Otillar R.P."/>
            <person name="Rayko E."/>
            <person name="Salamov A."/>
            <person name="Vandepoele K."/>
            <person name="Beszteri B."/>
            <person name="Gruber A."/>
            <person name="Heijde M."/>
            <person name="Katinka M."/>
            <person name="Mock T."/>
            <person name="Valentin K."/>
            <person name="Verret F."/>
            <person name="Berges J.A."/>
            <person name="Brownlee C."/>
            <person name="Cadoret J.P."/>
            <person name="Chiovitti A."/>
            <person name="Choi C.J."/>
            <person name="Coesel S."/>
            <person name="De Martino A."/>
            <person name="Detter J.C."/>
            <person name="Durkin C."/>
            <person name="Falciatore A."/>
            <person name="Fournet J."/>
            <person name="Haruta M."/>
            <person name="Huysman M.J."/>
            <person name="Jenkins B.D."/>
            <person name="Jiroutova K."/>
            <person name="Jorgensen R.E."/>
            <person name="Joubert Y."/>
            <person name="Kaplan A."/>
            <person name="Kroger N."/>
            <person name="Kroth P.G."/>
            <person name="La Roche J."/>
            <person name="Lindquist E."/>
            <person name="Lommer M."/>
            <person name="Martin-Jezequel V."/>
            <person name="Lopez P.J."/>
            <person name="Lucas S."/>
            <person name="Mangogna M."/>
            <person name="McGinnis K."/>
            <person name="Medlin L.K."/>
            <person name="Montsant A."/>
            <person name="Oudot-Le Secq M.P."/>
            <person name="Napoli C."/>
            <person name="Obornik M."/>
            <person name="Parker M.S."/>
            <person name="Petit J.L."/>
            <person name="Porcel B.M."/>
            <person name="Poulsen N."/>
            <person name="Robison M."/>
            <person name="Rychlewski L."/>
            <person name="Rynearson T.A."/>
            <person name="Schmutz J."/>
            <person name="Shapiro H."/>
            <person name="Siaut M."/>
            <person name="Stanley M."/>
            <person name="Sussman M.R."/>
            <person name="Taylor A.R."/>
            <person name="Vardi A."/>
            <person name="von Dassow P."/>
            <person name="Vyverman W."/>
            <person name="Willis A."/>
            <person name="Wyrwicz L.S."/>
            <person name="Rokhsar D.S."/>
            <person name="Weissenbach J."/>
            <person name="Armbrust E.V."/>
            <person name="Green B.R."/>
            <person name="Van de Peer Y."/>
            <person name="Grigoriev I.V."/>
        </authorList>
    </citation>
    <scope>NUCLEOTIDE SEQUENCE [LARGE SCALE GENOMIC DNA]</scope>
    <source>
        <strain evidence="7 8">CCAP 1055/1</strain>
    </source>
</reference>
<gene>
    <name evidence="7" type="ORF">PHATRDRAFT_44459</name>
</gene>
<dbReference type="GO" id="GO:0006417">
    <property type="term" value="P:regulation of translation"/>
    <property type="evidence" value="ECO:0007669"/>
    <property type="project" value="UniProtKB-KW"/>
</dbReference>
<dbReference type="EMBL" id="CM000607">
    <property type="protein sequence ID" value="EEC50210.1"/>
    <property type="molecule type" value="Genomic_DNA"/>
</dbReference>
<evidence type="ECO:0000313" key="7">
    <source>
        <dbReference type="EMBL" id="EEC50210.1"/>
    </source>
</evidence>
<comment type="similarity">
    <text evidence="1 6">Belongs to the eukaryotic initiation factor 4E family.</text>
</comment>
<keyword evidence="4 6" id="KW-0694">RNA-binding</keyword>
<dbReference type="OrthoDB" id="590761at2759"/>
<evidence type="ECO:0000256" key="6">
    <source>
        <dbReference type="RuleBase" id="RU004374"/>
    </source>
</evidence>
<dbReference type="InParanoid" id="B7FU68"/>
<evidence type="ECO:0008006" key="9">
    <source>
        <dbReference type="Google" id="ProtNLM"/>
    </source>
</evidence>
<evidence type="ECO:0000256" key="2">
    <source>
        <dbReference type="ARBA" id="ARBA00022540"/>
    </source>
</evidence>
<proteinExistence type="inferred from homology"/>
<dbReference type="GeneID" id="7197695"/>
<dbReference type="InterPro" id="IPR001040">
    <property type="entry name" value="TIF_eIF_4E"/>
</dbReference>
<organism evidence="7 8">
    <name type="scientific">Phaeodactylum tricornutum (strain CCAP 1055/1)</name>
    <dbReference type="NCBI Taxonomy" id="556484"/>
    <lineage>
        <taxon>Eukaryota</taxon>
        <taxon>Sar</taxon>
        <taxon>Stramenopiles</taxon>
        <taxon>Ochrophyta</taxon>
        <taxon>Bacillariophyta</taxon>
        <taxon>Bacillariophyceae</taxon>
        <taxon>Bacillariophycidae</taxon>
        <taxon>Naviculales</taxon>
        <taxon>Phaeodactylaceae</taxon>
        <taxon>Phaeodactylum</taxon>
    </lineage>
</organism>
<dbReference type="PANTHER" id="PTHR11960">
    <property type="entry name" value="EUKARYOTIC TRANSLATION INITIATION FACTOR 4E RELATED"/>
    <property type="match status" value="1"/>
</dbReference>
<dbReference type="Gene3D" id="3.30.760.10">
    <property type="entry name" value="RNA Cap, Translation Initiation Factor Eif4e"/>
    <property type="match status" value="1"/>
</dbReference>
<dbReference type="FunCoup" id="B7FU68">
    <property type="interactions" value="84"/>
</dbReference>
<evidence type="ECO:0000256" key="5">
    <source>
        <dbReference type="ARBA" id="ARBA00022917"/>
    </source>
</evidence>
<dbReference type="PaxDb" id="2850-Phatr44459"/>
<reference evidence="8" key="2">
    <citation type="submission" date="2008-08" db="EMBL/GenBank/DDBJ databases">
        <authorList>
            <consortium name="Diatom Consortium"/>
            <person name="Grigoriev I."/>
            <person name="Grimwood J."/>
            <person name="Kuo A."/>
            <person name="Otillar R.P."/>
            <person name="Salamov A."/>
            <person name="Detter J.C."/>
            <person name="Lindquist E."/>
            <person name="Shapiro H."/>
            <person name="Lucas S."/>
            <person name="Glavina del Rio T."/>
            <person name="Pitluck S."/>
            <person name="Rokhsar D."/>
            <person name="Bowler C."/>
        </authorList>
    </citation>
    <scope>GENOME REANNOTATION</scope>
    <source>
        <strain evidence="8">CCAP 1055/1</strain>
    </source>
</reference>
<dbReference type="RefSeq" id="XP_002178545.1">
    <property type="nucleotide sequence ID" value="XM_002178509.1"/>
</dbReference>
<dbReference type="GO" id="GO:0000340">
    <property type="term" value="F:RNA 7-methylguanosine cap binding"/>
    <property type="evidence" value="ECO:0007669"/>
    <property type="project" value="TreeGrafter"/>
</dbReference>
<accession>B7FU68</accession>
<dbReference type="AlphaFoldDB" id="B7FU68"/>
<dbReference type="OMA" id="RIEVWFS"/>
<dbReference type="GO" id="GO:0003743">
    <property type="term" value="F:translation initiation factor activity"/>
    <property type="evidence" value="ECO:0007669"/>
    <property type="project" value="UniProtKB-KW"/>
</dbReference>
<dbReference type="InterPro" id="IPR023398">
    <property type="entry name" value="TIF_eIF4e-like"/>
</dbReference>
<dbReference type="KEGG" id="pti:PHATRDRAFT_44459"/>
<dbReference type="PANTHER" id="PTHR11960:SF8">
    <property type="entry name" value="EUKARYOTIC TRANSLATION INITIATION FACTOR 4E1-RELATED"/>
    <property type="match status" value="1"/>
</dbReference>
<protein>
    <recommendedName>
        <fullName evidence="9">Eukaryotic translation initiation factor 4E</fullName>
    </recommendedName>
</protein>
<dbReference type="Proteomes" id="UP000000759">
    <property type="component" value="Chromosome 4"/>
</dbReference>
<dbReference type="eggNOG" id="KOG1670">
    <property type="taxonomic scope" value="Eukaryota"/>
</dbReference>
<dbReference type="GO" id="GO:0016281">
    <property type="term" value="C:eukaryotic translation initiation factor 4F complex"/>
    <property type="evidence" value="ECO:0007669"/>
    <property type="project" value="TreeGrafter"/>
</dbReference>
<dbReference type="SUPFAM" id="SSF55418">
    <property type="entry name" value="eIF4e-like"/>
    <property type="match status" value="1"/>
</dbReference>
<evidence type="ECO:0000256" key="3">
    <source>
        <dbReference type="ARBA" id="ARBA00022845"/>
    </source>
</evidence>
<keyword evidence="5 6" id="KW-0648">Protein biosynthesis</keyword>
<dbReference type="HOGENOM" id="CLU_043552_4_0_1"/>
<dbReference type="STRING" id="556484.B7FU68"/>
<name>B7FU68_PHATC</name>
<keyword evidence="3" id="KW-0810">Translation regulation</keyword>
<evidence type="ECO:0000256" key="1">
    <source>
        <dbReference type="ARBA" id="ARBA00009860"/>
    </source>
</evidence>
<keyword evidence="8" id="KW-1185">Reference proteome</keyword>
<evidence type="ECO:0000256" key="4">
    <source>
        <dbReference type="ARBA" id="ARBA00022884"/>
    </source>
</evidence>
<sequence length="203" mass="23427">MVNETAADNPLQNEWVLWEHKAAGAGNKNPNQWKENMQALCSFRTVEDFWQYFNHIPKPSQVFFDGECRKKVGPEGKTIEEYSLFKEGIEPEWGDPKNVIGGEFFCRAYFEADILDLYWQNLVFALVGETIEDALGGKQDCVNGVRVVDKSRGYPMFKLELWVNTRDPILKEKMKDLLLDLMTEGQPASIKGRPKFEWKDHSS</sequence>
<evidence type="ECO:0000313" key="8">
    <source>
        <dbReference type="Proteomes" id="UP000000759"/>
    </source>
</evidence>
<keyword evidence="2 6" id="KW-0396">Initiation factor</keyword>
<dbReference type="Pfam" id="PF01652">
    <property type="entry name" value="IF4E"/>
    <property type="match status" value="1"/>
</dbReference>